<keyword evidence="1" id="KW-0812">Transmembrane</keyword>
<dbReference type="RefSeq" id="WP_140959265.1">
    <property type="nucleotide sequence ID" value="NZ_VEVQ02000001.1"/>
</dbReference>
<keyword evidence="1" id="KW-0472">Membrane</keyword>
<proteinExistence type="predicted"/>
<dbReference type="Proteomes" id="UP000817854">
    <property type="component" value="Unassembled WGS sequence"/>
</dbReference>
<evidence type="ECO:0000256" key="1">
    <source>
        <dbReference type="SAM" id="Phobius"/>
    </source>
</evidence>
<reference evidence="3" key="1">
    <citation type="submission" date="2019-05" db="EMBL/GenBank/DDBJ databases">
        <title>Flavobacterium profundi sp. nov., isolated from a deep-sea seamount.</title>
        <authorList>
            <person name="Zhang D.-C."/>
        </authorList>
    </citation>
    <scope>NUCLEOTIDE SEQUENCE [LARGE SCALE GENOMIC DNA]</scope>
    <source>
        <strain evidence="3">EC11</strain>
    </source>
</reference>
<protein>
    <submittedName>
        <fullName evidence="2">Zinc-ribbon domain-containing protein</fullName>
    </submittedName>
</protein>
<evidence type="ECO:0000313" key="2">
    <source>
        <dbReference type="EMBL" id="NHN24320.1"/>
    </source>
</evidence>
<organism evidence="2 3">
    <name type="scientific">Flavobacterium jejuense</name>
    <dbReference type="NCBI Taxonomy" id="1544455"/>
    <lineage>
        <taxon>Bacteria</taxon>
        <taxon>Pseudomonadati</taxon>
        <taxon>Bacteroidota</taxon>
        <taxon>Flavobacteriia</taxon>
        <taxon>Flavobacteriales</taxon>
        <taxon>Flavobacteriaceae</taxon>
        <taxon>Flavobacterium</taxon>
    </lineage>
</organism>
<sequence>MIFYGTNSSKIKTGQLRNVKCPNCDNDATMTYSVFGKYFYIYWIPFFPIGKVNIVECNTCKATYDIKNLDQKIKAKFKIEQDRNPIKTPLKHFSGIGIVAAIIIGGIFYDKMEEDKTLDYAKKPKIGDVYYFELPELRGHYSTLKITKITKDSVFVVENNMEIDSKSEIDQILKEKNYTYPFSYSKEELKNLTQDLSVFYKITRD</sequence>
<dbReference type="EMBL" id="VEVQ02000001">
    <property type="protein sequence ID" value="NHN24320.1"/>
    <property type="molecule type" value="Genomic_DNA"/>
</dbReference>
<reference evidence="2 3" key="2">
    <citation type="submission" date="2019-05" db="EMBL/GenBank/DDBJ databases">
        <authorList>
            <person name="Lianzixin W."/>
        </authorList>
    </citation>
    <scope>NUCLEOTIDE SEQUENCE [LARGE SCALE GENOMIC DNA]</scope>
    <source>
        <strain evidence="2 3">EC11</strain>
    </source>
</reference>
<name>A0ABX0IKG8_9FLAO</name>
<evidence type="ECO:0000313" key="3">
    <source>
        <dbReference type="Proteomes" id="UP000817854"/>
    </source>
</evidence>
<reference evidence="2 3" key="3">
    <citation type="submission" date="2020-02" db="EMBL/GenBank/DDBJ databases">
        <title>Flavobacterium profundi sp. nov., isolated from a deep-sea seamount.</title>
        <authorList>
            <person name="Zhang D.-C."/>
        </authorList>
    </citation>
    <scope>NUCLEOTIDE SEQUENCE [LARGE SCALE GENOMIC DNA]</scope>
    <source>
        <strain evidence="2 3">EC11</strain>
    </source>
</reference>
<comment type="caution">
    <text evidence="2">The sequence shown here is derived from an EMBL/GenBank/DDBJ whole genome shotgun (WGS) entry which is preliminary data.</text>
</comment>
<gene>
    <name evidence="2" type="ORF">FIA58_001420</name>
</gene>
<feature type="transmembrane region" description="Helical" evidence="1">
    <location>
        <begin position="92"/>
        <end position="109"/>
    </location>
</feature>
<keyword evidence="1" id="KW-1133">Transmembrane helix</keyword>
<keyword evidence="3" id="KW-1185">Reference proteome</keyword>
<accession>A0ABX0IKG8</accession>